<keyword evidence="5" id="KW-1185">Reference proteome</keyword>
<dbReference type="PANTHER" id="PTHR23413">
    <property type="entry name" value="60S RIBOSOMAL PROTEIN L32 AND DNA-DIRECTED RNA POLYMERASE II, SUBUNIT N"/>
    <property type="match status" value="1"/>
</dbReference>
<dbReference type="AlphaFoldDB" id="A0A5N4DZZ9"/>
<dbReference type="EMBL" id="JWIN03000007">
    <property type="protein sequence ID" value="KAB1276699.1"/>
    <property type="molecule type" value="Genomic_DNA"/>
</dbReference>
<evidence type="ECO:0000256" key="2">
    <source>
        <dbReference type="ARBA" id="ARBA00022980"/>
    </source>
</evidence>
<protein>
    <submittedName>
        <fullName evidence="4">60S ribosomal protein L32</fullName>
    </submittedName>
</protein>
<dbReference type="GO" id="GO:0006412">
    <property type="term" value="P:translation"/>
    <property type="evidence" value="ECO:0007669"/>
    <property type="project" value="InterPro"/>
</dbReference>
<organism evidence="4 5">
    <name type="scientific">Camelus dromedarius</name>
    <name type="common">Dromedary</name>
    <name type="synonym">Arabian camel</name>
    <dbReference type="NCBI Taxonomy" id="9838"/>
    <lineage>
        <taxon>Eukaryota</taxon>
        <taxon>Metazoa</taxon>
        <taxon>Chordata</taxon>
        <taxon>Craniata</taxon>
        <taxon>Vertebrata</taxon>
        <taxon>Euteleostomi</taxon>
        <taxon>Mammalia</taxon>
        <taxon>Eutheria</taxon>
        <taxon>Laurasiatheria</taxon>
        <taxon>Artiodactyla</taxon>
        <taxon>Tylopoda</taxon>
        <taxon>Camelidae</taxon>
        <taxon>Camelus</taxon>
    </lineage>
</organism>
<dbReference type="SUPFAM" id="SSF52042">
    <property type="entry name" value="Ribosomal protein L32e"/>
    <property type="match status" value="1"/>
</dbReference>
<dbReference type="InterPro" id="IPR001515">
    <property type="entry name" value="Ribosomal_eL32"/>
</dbReference>
<dbReference type="Proteomes" id="UP000299084">
    <property type="component" value="Unassembled WGS sequence"/>
</dbReference>
<evidence type="ECO:0000256" key="1">
    <source>
        <dbReference type="ARBA" id="ARBA00008431"/>
    </source>
</evidence>
<sequence length="92" mass="10213">MPSIGYGSNKKTKHVLPSGFRKFLVHSVKDLEVLLMCNKYYCAEIAHVSSKNHKATVERAAQLAIRVTSPNAGCAAKKTHRQLVHIVFVLKP</sequence>
<keyword evidence="3" id="KW-0687">Ribonucleoprotein</keyword>
<comment type="similarity">
    <text evidence="1">Belongs to the eukaryotic ribosomal protein eL32 family.</text>
</comment>
<reference evidence="4 5" key="1">
    <citation type="journal article" date="2019" name="Mol. Ecol. Resour.">
        <title>Improving Illumina assemblies with Hi-C and long reads: an example with the North African dromedary.</title>
        <authorList>
            <person name="Elbers J.P."/>
            <person name="Rogers M.F."/>
            <person name="Perelman P.L."/>
            <person name="Proskuryakova A.A."/>
            <person name="Serdyukova N.A."/>
            <person name="Johnson W.E."/>
            <person name="Horin P."/>
            <person name="Corander J."/>
            <person name="Murphy D."/>
            <person name="Burger P.A."/>
        </authorList>
    </citation>
    <scope>NUCLEOTIDE SEQUENCE [LARGE SCALE GENOMIC DNA]</scope>
    <source>
        <strain evidence="4">Drom800</strain>
        <tissue evidence="4">Blood</tissue>
    </source>
</reference>
<dbReference type="Pfam" id="PF01655">
    <property type="entry name" value="Ribosomal_L32e"/>
    <property type="match status" value="1"/>
</dbReference>
<evidence type="ECO:0000256" key="3">
    <source>
        <dbReference type="ARBA" id="ARBA00023274"/>
    </source>
</evidence>
<dbReference type="InterPro" id="IPR036351">
    <property type="entry name" value="Ribosomal_eL32_sf"/>
</dbReference>
<keyword evidence="2 4" id="KW-0689">Ribosomal protein</keyword>
<proteinExistence type="inferred from homology"/>
<dbReference type="GO" id="GO:0003735">
    <property type="term" value="F:structural constituent of ribosome"/>
    <property type="evidence" value="ECO:0007669"/>
    <property type="project" value="InterPro"/>
</dbReference>
<name>A0A5N4DZZ9_CAMDR</name>
<evidence type="ECO:0000313" key="5">
    <source>
        <dbReference type="Proteomes" id="UP000299084"/>
    </source>
</evidence>
<dbReference type="SMART" id="SM01393">
    <property type="entry name" value="Ribosomal_L32e"/>
    <property type="match status" value="1"/>
</dbReference>
<accession>A0A5N4DZZ9</accession>
<gene>
    <name evidence="4" type="ORF">Cadr_000008693</name>
</gene>
<comment type="caution">
    <text evidence="4">The sequence shown here is derived from an EMBL/GenBank/DDBJ whole genome shotgun (WGS) entry which is preliminary data.</text>
</comment>
<dbReference type="PANTHER" id="PTHR23413:SF6">
    <property type="entry name" value="LARGE RIBOSOMAL SUBUNIT PROTEIN EL32"/>
    <property type="match status" value="1"/>
</dbReference>
<evidence type="ECO:0000313" key="4">
    <source>
        <dbReference type="EMBL" id="KAB1276699.1"/>
    </source>
</evidence>
<dbReference type="GO" id="GO:0022625">
    <property type="term" value="C:cytosolic large ribosomal subunit"/>
    <property type="evidence" value="ECO:0007669"/>
    <property type="project" value="TreeGrafter"/>
</dbReference>